<dbReference type="EMBL" id="PIQN01000014">
    <property type="protein sequence ID" value="PKA42016.1"/>
    <property type="molecule type" value="Genomic_DNA"/>
</dbReference>
<dbReference type="PROSITE" id="PS51071">
    <property type="entry name" value="HTH_RPIR"/>
    <property type="match status" value="1"/>
</dbReference>
<dbReference type="GO" id="GO:0097367">
    <property type="term" value="F:carbohydrate derivative binding"/>
    <property type="evidence" value="ECO:0007669"/>
    <property type="project" value="InterPro"/>
</dbReference>
<feature type="region of interest" description="Disordered" evidence="4">
    <location>
        <begin position="285"/>
        <end position="309"/>
    </location>
</feature>
<gene>
    <name evidence="7" type="ORF">CWR43_17950</name>
    <name evidence="8" type="ORF">N2599_24945</name>
</gene>
<reference evidence="7 9" key="1">
    <citation type="submission" date="2017-11" db="EMBL/GenBank/DDBJ databases">
        <authorList>
            <person name="Han C.G."/>
        </authorList>
    </citation>
    <scope>NUCLEOTIDE SEQUENCE [LARGE SCALE GENOMIC DNA]</scope>
    <source>
        <strain evidence="7 9">HCNT1</strain>
    </source>
</reference>
<evidence type="ECO:0000313" key="8">
    <source>
        <dbReference type="EMBL" id="UWU18485.1"/>
    </source>
</evidence>
<dbReference type="InterPro" id="IPR046348">
    <property type="entry name" value="SIS_dom_sf"/>
</dbReference>
<dbReference type="Gene3D" id="3.40.50.10490">
    <property type="entry name" value="Glucose-6-phosphate isomerase like protein, domain 1"/>
    <property type="match status" value="1"/>
</dbReference>
<dbReference type="GO" id="GO:0003700">
    <property type="term" value="F:DNA-binding transcription factor activity"/>
    <property type="evidence" value="ECO:0007669"/>
    <property type="project" value="InterPro"/>
</dbReference>
<dbReference type="SUPFAM" id="SSF46689">
    <property type="entry name" value="Homeodomain-like"/>
    <property type="match status" value="1"/>
</dbReference>
<keyword evidence="2" id="KW-0238">DNA-binding</keyword>
<dbReference type="STRING" id="1041146.GCA_000427985_01446"/>
<dbReference type="InterPro" id="IPR009057">
    <property type="entry name" value="Homeodomain-like_sf"/>
</dbReference>
<accession>A0A2N0D7G6</accession>
<dbReference type="CDD" id="cd05013">
    <property type="entry name" value="SIS_RpiR"/>
    <property type="match status" value="1"/>
</dbReference>
<evidence type="ECO:0000259" key="6">
    <source>
        <dbReference type="PROSITE" id="PS51464"/>
    </source>
</evidence>
<dbReference type="PANTHER" id="PTHR30514">
    <property type="entry name" value="GLUCOKINASE"/>
    <property type="match status" value="1"/>
</dbReference>
<evidence type="ECO:0000256" key="2">
    <source>
        <dbReference type="ARBA" id="ARBA00023125"/>
    </source>
</evidence>
<evidence type="ECO:0000256" key="4">
    <source>
        <dbReference type="SAM" id="MobiDB-lite"/>
    </source>
</evidence>
<dbReference type="GO" id="GO:1901135">
    <property type="term" value="P:carbohydrate derivative metabolic process"/>
    <property type="evidence" value="ECO:0007669"/>
    <property type="project" value="InterPro"/>
</dbReference>
<sequence>MDHPSTAANRAGKANPLQQIVDAMPECRGAARRVAEIILASPEKVAGSSITWLAEAAKTSPATVTRLAEQLGFDGYPALRTAIAMERGRAAQSSWESDIGSAIQPNDRPDQVLRVLAGTAANALRNALAEIDLEAITKVAEAIAVAHRVHIYGEWGDAIPAQELAIRLLRIGIPVWFHDGNQASRIGAGLLAPGDVALAVSRAGQEPTGIDFLRLSGERGALTVAITGEPQSKIAKTAAIALYTGTRNGENWTEFFAGRASDTLTAGLLFVLVAQRVPKHMTAFNPYGPGHPVGGEPSASGSTDGEERR</sequence>
<name>A0A2N0D7G6_RHISU</name>
<proteinExistence type="predicted"/>
<protein>
    <submittedName>
        <fullName evidence="7">MurR/RpiR family transcriptional regulator</fullName>
    </submittedName>
</protein>
<dbReference type="RefSeq" id="WP_051336612.1">
    <property type="nucleotide sequence ID" value="NZ_CP104144.1"/>
</dbReference>
<evidence type="ECO:0000259" key="5">
    <source>
        <dbReference type="PROSITE" id="PS51071"/>
    </source>
</evidence>
<dbReference type="InterPro" id="IPR000281">
    <property type="entry name" value="HTH_RpiR"/>
</dbReference>
<reference evidence="7 9" key="2">
    <citation type="submission" date="2017-12" db="EMBL/GenBank/DDBJ databases">
        <title>Genome sequence of Rhizobium sullae HCNT1 isolated from Sulla coronaria nodules and featuring peculiar denitrification phenotypes.</title>
        <authorList>
            <person name="De Diego-Diaz B."/>
            <person name="Treu L."/>
            <person name="Campanaro S."/>
            <person name="Da Silva Duarte V."/>
            <person name="Basaglia M."/>
            <person name="Favaro L."/>
            <person name="Casella S."/>
            <person name="Squartini A."/>
        </authorList>
    </citation>
    <scope>NUCLEOTIDE SEQUENCE [LARGE SCALE GENOMIC DNA]</scope>
    <source>
        <strain evidence="7 9">HCNT1</strain>
    </source>
</reference>
<dbReference type="PANTHER" id="PTHR30514:SF1">
    <property type="entry name" value="HTH-TYPE TRANSCRIPTIONAL REGULATOR HEXR-RELATED"/>
    <property type="match status" value="1"/>
</dbReference>
<feature type="domain" description="SIS" evidence="6">
    <location>
        <begin position="139"/>
        <end position="286"/>
    </location>
</feature>
<evidence type="ECO:0000313" key="9">
    <source>
        <dbReference type="Proteomes" id="UP000232164"/>
    </source>
</evidence>
<dbReference type="Proteomes" id="UP000232164">
    <property type="component" value="Unassembled WGS sequence"/>
</dbReference>
<evidence type="ECO:0000313" key="10">
    <source>
        <dbReference type="Proteomes" id="UP001060123"/>
    </source>
</evidence>
<evidence type="ECO:0000256" key="3">
    <source>
        <dbReference type="ARBA" id="ARBA00023163"/>
    </source>
</evidence>
<dbReference type="Pfam" id="PF01418">
    <property type="entry name" value="HTH_6"/>
    <property type="match status" value="1"/>
</dbReference>
<evidence type="ECO:0000256" key="1">
    <source>
        <dbReference type="ARBA" id="ARBA00023015"/>
    </source>
</evidence>
<dbReference type="EMBL" id="CP104144">
    <property type="protein sequence ID" value="UWU18485.1"/>
    <property type="molecule type" value="Genomic_DNA"/>
</dbReference>
<dbReference type="Gene3D" id="1.10.10.10">
    <property type="entry name" value="Winged helix-like DNA-binding domain superfamily/Winged helix DNA-binding domain"/>
    <property type="match status" value="1"/>
</dbReference>
<dbReference type="AlphaFoldDB" id="A0A2N0D7G6"/>
<dbReference type="GO" id="GO:0003677">
    <property type="term" value="F:DNA binding"/>
    <property type="evidence" value="ECO:0007669"/>
    <property type="project" value="UniProtKB-KW"/>
</dbReference>
<keyword evidence="10" id="KW-1185">Reference proteome</keyword>
<reference evidence="8" key="3">
    <citation type="submission" date="2022-09" db="EMBL/GenBank/DDBJ databases">
        <title>Australian commercial rhizobial inoculants.</title>
        <authorList>
            <person name="Kohlmeier M.G."/>
            <person name="O'Hara G.W."/>
            <person name="Colombi E."/>
            <person name="Ramsay J.P."/>
            <person name="Terpolilli J."/>
        </authorList>
    </citation>
    <scope>NUCLEOTIDE SEQUENCE</scope>
    <source>
        <strain evidence="8">WSM1592</strain>
        <plasmid evidence="8">pWSM1592_1</plasmid>
    </source>
</reference>
<dbReference type="Pfam" id="PF01380">
    <property type="entry name" value="SIS"/>
    <property type="match status" value="1"/>
</dbReference>
<evidence type="ECO:0000313" key="7">
    <source>
        <dbReference type="EMBL" id="PKA42016.1"/>
    </source>
</evidence>
<dbReference type="PROSITE" id="PS51464">
    <property type="entry name" value="SIS"/>
    <property type="match status" value="1"/>
</dbReference>
<dbReference type="SUPFAM" id="SSF53697">
    <property type="entry name" value="SIS domain"/>
    <property type="match status" value="1"/>
</dbReference>
<dbReference type="InterPro" id="IPR001347">
    <property type="entry name" value="SIS_dom"/>
</dbReference>
<dbReference type="InterPro" id="IPR035472">
    <property type="entry name" value="RpiR-like_SIS"/>
</dbReference>
<organism evidence="7 9">
    <name type="scientific">Rhizobium sullae</name>
    <name type="common">Rhizobium hedysari</name>
    <dbReference type="NCBI Taxonomy" id="50338"/>
    <lineage>
        <taxon>Bacteria</taxon>
        <taxon>Pseudomonadati</taxon>
        <taxon>Pseudomonadota</taxon>
        <taxon>Alphaproteobacteria</taxon>
        <taxon>Hyphomicrobiales</taxon>
        <taxon>Rhizobiaceae</taxon>
        <taxon>Rhizobium/Agrobacterium group</taxon>
        <taxon>Rhizobium</taxon>
    </lineage>
</organism>
<keyword evidence="3" id="KW-0804">Transcription</keyword>
<dbReference type="InterPro" id="IPR036388">
    <property type="entry name" value="WH-like_DNA-bd_sf"/>
</dbReference>
<dbReference type="InterPro" id="IPR047640">
    <property type="entry name" value="RpiR-like"/>
</dbReference>
<keyword evidence="1" id="KW-0805">Transcription regulation</keyword>
<dbReference type="Proteomes" id="UP001060123">
    <property type="component" value="Plasmid pWSM1592_1"/>
</dbReference>
<geneLocation type="plasmid" evidence="8 10">
    <name>pWSM1592_1</name>
</geneLocation>
<keyword evidence="8" id="KW-0614">Plasmid</keyword>
<feature type="domain" description="HTH rpiR-type" evidence="5">
    <location>
        <begin position="14"/>
        <end position="90"/>
    </location>
</feature>